<dbReference type="Proteomes" id="UP001642540">
    <property type="component" value="Unassembled WGS sequence"/>
</dbReference>
<feature type="transmembrane region" description="Helical" evidence="1">
    <location>
        <begin position="300"/>
        <end position="323"/>
    </location>
</feature>
<evidence type="ECO:0000313" key="3">
    <source>
        <dbReference type="Proteomes" id="UP001642540"/>
    </source>
</evidence>
<organism evidence="2 3">
    <name type="scientific">Orchesella dallaii</name>
    <dbReference type="NCBI Taxonomy" id="48710"/>
    <lineage>
        <taxon>Eukaryota</taxon>
        <taxon>Metazoa</taxon>
        <taxon>Ecdysozoa</taxon>
        <taxon>Arthropoda</taxon>
        <taxon>Hexapoda</taxon>
        <taxon>Collembola</taxon>
        <taxon>Entomobryomorpha</taxon>
        <taxon>Entomobryoidea</taxon>
        <taxon>Orchesellidae</taxon>
        <taxon>Orchesellinae</taxon>
        <taxon>Orchesella</taxon>
    </lineage>
</organism>
<feature type="transmembrane region" description="Helical" evidence="1">
    <location>
        <begin position="271"/>
        <end position="294"/>
    </location>
</feature>
<feature type="transmembrane region" description="Helical" evidence="1">
    <location>
        <begin position="356"/>
        <end position="376"/>
    </location>
</feature>
<evidence type="ECO:0008006" key="4">
    <source>
        <dbReference type="Google" id="ProtNLM"/>
    </source>
</evidence>
<sequence length="401" mass="46093">MITQLQEASFKLHNFFLWYFPRFPIAWNSNYTKLVISESKWTWGLWLICLFDTFLVAAANTYVLVTHFLIEKRKQLGLTHIVVFSVGTCAVLTVFTLLVLIVIKRKIEAVKSFNELLTLHQKMTLEFRPTKPGKANKTSNEKVQPDTFGIVMCAVSFALTSVPPLVILFVVFGRFDCVTFIAHDILPPVEYWGFDILFALFAIKLVFVGTSIIEILRCLNTFILLAGLELMSMQEIVYFLRNKMADTHQFIQHYLPLFTCYKYMAELLAELCWILLSVTFWGIVATVWIVINGYGKFEPFFYAAITGGCIMAICIAMFVGRIIMSTLMTLDQMIDKRVKAAKGRYIRTKTVRSKTIFKRAFALTPIVVWFGVLIPVKVDFLKSYAENMIDKTIDFVVMFDM</sequence>
<feature type="transmembrane region" description="Helical" evidence="1">
    <location>
        <begin position="148"/>
        <end position="172"/>
    </location>
</feature>
<protein>
    <recommendedName>
        <fullName evidence="4">Gustatory receptor</fullName>
    </recommendedName>
</protein>
<keyword evidence="1" id="KW-0472">Membrane</keyword>
<evidence type="ECO:0000313" key="2">
    <source>
        <dbReference type="EMBL" id="CAL8140071.1"/>
    </source>
</evidence>
<keyword evidence="1" id="KW-1133">Transmembrane helix</keyword>
<dbReference type="EMBL" id="CAXLJM020000133">
    <property type="protein sequence ID" value="CAL8140071.1"/>
    <property type="molecule type" value="Genomic_DNA"/>
</dbReference>
<feature type="transmembrane region" description="Helical" evidence="1">
    <location>
        <begin position="77"/>
        <end position="103"/>
    </location>
</feature>
<feature type="transmembrane region" description="Helical" evidence="1">
    <location>
        <begin position="192"/>
        <end position="213"/>
    </location>
</feature>
<keyword evidence="3" id="KW-1185">Reference proteome</keyword>
<feature type="transmembrane region" description="Helical" evidence="1">
    <location>
        <begin position="43"/>
        <end position="65"/>
    </location>
</feature>
<comment type="caution">
    <text evidence="2">The sequence shown here is derived from an EMBL/GenBank/DDBJ whole genome shotgun (WGS) entry which is preliminary data.</text>
</comment>
<accession>A0ABP1S0S3</accession>
<name>A0ABP1S0S3_9HEXA</name>
<keyword evidence="1" id="KW-0812">Transmembrane</keyword>
<evidence type="ECO:0000256" key="1">
    <source>
        <dbReference type="SAM" id="Phobius"/>
    </source>
</evidence>
<reference evidence="2 3" key="1">
    <citation type="submission" date="2024-08" db="EMBL/GenBank/DDBJ databases">
        <authorList>
            <person name="Cucini C."/>
            <person name="Frati F."/>
        </authorList>
    </citation>
    <scope>NUCLEOTIDE SEQUENCE [LARGE SCALE GENOMIC DNA]</scope>
</reference>
<proteinExistence type="predicted"/>
<gene>
    <name evidence="2" type="ORF">ODALV1_LOCUS28127</name>
</gene>